<feature type="domain" description="Response regulatory" evidence="10">
    <location>
        <begin position="1130"/>
        <end position="1246"/>
    </location>
</feature>
<dbReference type="InterPro" id="IPR004358">
    <property type="entry name" value="Sig_transdc_His_kin-like_C"/>
</dbReference>
<evidence type="ECO:0000313" key="11">
    <source>
        <dbReference type="EMBL" id="RVU35620.1"/>
    </source>
</evidence>
<proteinExistence type="predicted"/>
<evidence type="ECO:0000256" key="3">
    <source>
        <dbReference type="ARBA" id="ARBA00022553"/>
    </source>
</evidence>
<dbReference type="CDD" id="cd00075">
    <property type="entry name" value="HATPase"/>
    <property type="match status" value="1"/>
</dbReference>
<gene>
    <name evidence="11" type="ORF">EOE67_13585</name>
</gene>
<keyword evidence="12" id="KW-1185">Reference proteome</keyword>
<evidence type="ECO:0000313" key="12">
    <source>
        <dbReference type="Proteomes" id="UP000283077"/>
    </source>
</evidence>
<dbReference type="SUPFAM" id="SSF46689">
    <property type="entry name" value="Homeodomain-like"/>
    <property type="match status" value="1"/>
</dbReference>
<dbReference type="PANTHER" id="PTHR43547">
    <property type="entry name" value="TWO-COMPONENT HISTIDINE KINASE"/>
    <property type="match status" value="1"/>
</dbReference>
<comment type="catalytic activity">
    <reaction evidence="1">
        <text>ATP + protein L-histidine = ADP + protein N-phospho-L-histidine.</text>
        <dbReference type="EC" id="2.7.13.3"/>
    </reaction>
</comment>
<evidence type="ECO:0000256" key="5">
    <source>
        <dbReference type="ARBA" id="ARBA00023163"/>
    </source>
</evidence>
<dbReference type="PROSITE" id="PS50109">
    <property type="entry name" value="HIS_KIN"/>
    <property type="match status" value="1"/>
</dbReference>
<dbReference type="SUPFAM" id="SSF52172">
    <property type="entry name" value="CheY-like"/>
    <property type="match status" value="1"/>
</dbReference>
<dbReference type="SMART" id="SM00448">
    <property type="entry name" value="REC"/>
    <property type="match status" value="1"/>
</dbReference>
<organism evidence="11 12">
    <name type="scientific">Rheinheimera riviphila</name>
    <dbReference type="NCBI Taxonomy" id="1834037"/>
    <lineage>
        <taxon>Bacteria</taxon>
        <taxon>Pseudomonadati</taxon>
        <taxon>Pseudomonadota</taxon>
        <taxon>Gammaproteobacteria</taxon>
        <taxon>Chromatiales</taxon>
        <taxon>Chromatiaceae</taxon>
        <taxon>Rheinheimera</taxon>
    </lineage>
</organism>
<dbReference type="Pfam" id="PF00072">
    <property type="entry name" value="Response_reg"/>
    <property type="match status" value="1"/>
</dbReference>
<sequence>MNLWELFRTYMLLLFIAFKAGAADFRHMDIRLPQNSVIAMLEDRQGYLWIGTGAGLVKYDGYQVQTFLHQPGVANSLSQNLVLDLLQGLDGSIWIATNNGINRYRDAEGFRRYLYHQGSIESDLSHRVGLLYLDPTGRLWAGGIKGLYLYDEVKDQFVLVKLPAGVRSPEVSTIRWQDDSLWFSGYFGLARVAKEAITTLNIQAELLYKANPVTDWLRIPQQSLLLSIGLKPNSFEKLAVAQFSSPLPTTTPLILDMPIYFFHCDRHQQCWGFGGKQLFRRLPDGQFRRYQFPDSQNFITDLLETANGELLVCIGTEIYRYQRSQDQFVLMTVEENKTRNSKTRLFESSDGSVWASSHVNGLFLWSPFNRKFQHILLPPAFSKPNMNVIRIIQEDAVSNTLWLANDSGQLLSAPINTPIQQPITDWQQYPVPGSVHTIIHSLYHIDKDRRLLGTSHGLLQWEKNLSEFVASPLQTLLAEIAPTAGASDLELQVLDIKRDGDCLWLATTAGLGCADVTGSKLLRWYGVADYPAFKGNDLHRIYRARDGALWLASTQGLLRFDPATERLLQFQYDANNKNSLSHNWVHGIWQQSEHEFWIATREGGLNLLRWHADAAPHWQRFGEADGLPTEVLYGILGDETGLLWLSSNQGIFSFNPHTHQVRVYQSDDGLQSTEFNFSVAHISQSGRFYFGGVAGANAFLPKQVQDNPVVPKILLAGLRVNEQPYNLTRLQDAVTPLVLQFDQNHLVFDALALQYADPKRNQYAWKLEGADGNWVYAGTNRQARYGALPPGNYQFWLKAANPDGVWSEPKLMISLKIRPHPLLSPWAYAVYLILLVASIWAYKRWRDQTEQQLQCKIQQGIARETALNKRLRIQFEHTAHEMRTPLMRLSTHLNRSVAAMQTENHQQALNFLQTADAAQQELHMLIQRQLDVEELKLTQGHQPLHLLARPIVLGELSRYLSYAQEKGLQLTHDIADVTLLAVPGVLELICDNLLSNAIKYTQTGGFIAVQLTEQPPWLELTISDNGSGIAKAEQDKVFLRHYRVAGQQHIAGSGEGLFLVKTCVDDAGGQLALHSAVGEGCSILVRLPAGDPLLVKALQTLPALQRTVVSIQTSNGIAIHPQRPAAGSETILLVEDHPGLLQDLHSLLCQHYHCIVADNGQLGWQLAKQELPDLVISDVMMEQNDSGFVLLTKLKSHIDTSHIPVVLLTALTDEQNRLKGMTHQADVYLSKPISEQAILASIETLLNQHWRVGEQIRRAMDAARQQPKPLSEAERFQAKIQGIFEHVYQDPEVQVQDIAAAFGKSASVLQKLAKQYLTQSLKESLRDFRLQQAERLLDQHSECSIDLIAEQCGFGSTRSLQRDFKEHFQLTPQQYREGIRPLQRPAARAVPEPATATQLEES</sequence>
<dbReference type="PROSITE" id="PS50110">
    <property type="entry name" value="RESPONSE_REGULATORY"/>
    <property type="match status" value="1"/>
</dbReference>
<evidence type="ECO:0000259" key="8">
    <source>
        <dbReference type="PROSITE" id="PS01124"/>
    </source>
</evidence>
<dbReference type="SMART" id="SM00342">
    <property type="entry name" value="HTH_ARAC"/>
    <property type="match status" value="1"/>
</dbReference>
<dbReference type="InterPro" id="IPR015943">
    <property type="entry name" value="WD40/YVTN_repeat-like_dom_sf"/>
</dbReference>
<protein>
    <recommendedName>
        <fullName evidence="2">histidine kinase</fullName>
        <ecNumber evidence="2">2.7.13.3</ecNumber>
    </recommendedName>
</protein>
<dbReference type="SUPFAM" id="SSF63829">
    <property type="entry name" value="Calcium-dependent phosphotriesterase"/>
    <property type="match status" value="2"/>
</dbReference>
<dbReference type="EC" id="2.7.13.3" evidence="2"/>
<feature type="modified residue" description="4-aspartylphosphate" evidence="6">
    <location>
        <position position="1178"/>
    </location>
</feature>
<keyword evidence="5" id="KW-0804">Transcription</keyword>
<dbReference type="GO" id="GO:0000155">
    <property type="term" value="F:phosphorelay sensor kinase activity"/>
    <property type="evidence" value="ECO:0007669"/>
    <property type="project" value="TreeGrafter"/>
</dbReference>
<keyword evidence="11" id="KW-0808">Transferase</keyword>
<dbReference type="InterPro" id="IPR003594">
    <property type="entry name" value="HATPase_dom"/>
</dbReference>
<evidence type="ECO:0000256" key="7">
    <source>
        <dbReference type="SAM" id="MobiDB-lite"/>
    </source>
</evidence>
<feature type="region of interest" description="Disordered" evidence="7">
    <location>
        <begin position="1382"/>
        <end position="1402"/>
    </location>
</feature>
<dbReference type="SUPFAM" id="SSF55874">
    <property type="entry name" value="ATPase domain of HSP90 chaperone/DNA topoisomerase II/histidine kinase"/>
    <property type="match status" value="1"/>
</dbReference>
<dbReference type="Gene3D" id="3.30.565.10">
    <property type="entry name" value="Histidine kinase-like ATPase, C-terminal domain"/>
    <property type="match status" value="1"/>
</dbReference>
<dbReference type="OrthoDB" id="176203at2"/>
<feature type="domain" description="Histidine kinase" evidence="9">
    <location>
        <begin position="877"/>
        <end position="1091"/>
    </location>
</feature>
<accession>A0A437QMF1</accession>
<evidence type="ECO:0000256" key="6">
    <source>
        <dbReference type="PROSITE-ProRule" id="PRU00169"/>
    </source>
</evidence>
<evidence type="ECO:0000256" key="4">
    <source>
        <dbReference type="ARBA" id="ARBA00023015"/>
    </source>
</evidence>
<dbReference type="Proteomes" id="UP000283077">
    <property type="component" value="Unassembled WGS sequence"/>
</dbReference>
<dbReference type="Pfam" id="PF07494">
    <property type="entry name" value="Reg_prop"/>
    <property type="match status" value="1"/>
</dbReference>
<keyword evidence="3 6" id="KW-0597">Phosphoprotein</keyword>
<evidence type="ECO:0000256" key="2">
    <source>
        <dbReference type="ARBA" id="ARBA00012438"/>
    </source>
</evidence>
<dbReference type="EMBL" id="SACS01000014">
    <property type="protein sequence ID" value="RVU35620.1"/>
    <property type="molecule type" value="Genomic_DNA"/>
</dbReference>
<dbReference type="InterPro" id="IPR011123">
    <property type="entry name" value="Y_Y_Y"/>
</dbReference>
<dbReference type="InterPro" id="IPR011110">
    <property type="entry name" value="Reg_prop"/>
</dbReference>
<reference evidence="11 12" key="1">
    <citation type="submission" date="2019-01" db="EMBL/GenBank/DDBJ databases">
        <authorList>
            <person name="Chen W.-M."/>
        </authorList>
    </citation>
    <scope>NUCLEOTIDE SEQUENCE [LARGE SCALE GENOMIC DNA]</scope>
    <source>
        <strain evidence="11 12">KYPC3</strain>
    </source>
</reference>
<feature type="domain" description="HTH araC/xylS-type" evidence="8">
    <location>
        <begin position="1278"/>
        <end position="1378"/>
    </location>
</feature>
<dbReference type="GO" id="GO:0003700">
    <property type="term" value="F:DNA-binding transcription factor activity"/>
    <property type="evidence" value="ECO:0007669"/>
    <property type="project" value="InterPro"/>
</dbReference>
<dbReference type="Gene3D" id="2.130.10.10">
    <property type="entry name" value="YVTN repeat-like/Quinoprotein amine dehydrogenase"/>
    <property type="match status" value="3"/>
</dbReference>
<dbReference type="Pfam" id="PF02518">
    <property type="entry name" value="HATPase_c"/>
    <property type="match status" value="1"/>
</dbReference>
<dbReference type="InterPro" id="IPR013783">
    <property type="entry name" value="Ig-like_fold"/>
</dbReference>
<dbReference type="Gene3D" id="2.60.40.10">
    <property type="entry name" value="Immunoglobulins"/>
    <property type="match status" value="1"/>
</dbReference>
<dbReference type="InterPro" id="IPR001789">
    <property type="entry name" value="Sig_transdc_resp-reg_receiver"/>
</dbReference>
<dbReference type="Gene3D" id="1.10.10.60">
    <property type="entry name" value="Homeodomain-like"/>
    <property type="match status" value="1"/>
</dbReference>
<name>A0A437QMF1_9GAMM</name>
<dbReference type="Gene3D" id="3.40.50.2300">
    <property type="match status" value="1"/>
</dbReference>
<dbReference type="RefSeq" id="WP_127699814.1">
    <property type="nucleotide sequence ID" value="NZ_SACS01000014.1"/>
</dbReference>
<dbReference type="Pfam" id="PF07495">
    <property type="entry name" value="Y_Y_Y"/>
    <property type="match status" value="1"/>
</dbReference>
<evidence type="ECO:0000256" key="1">
    <source>
        <dbReference type="ARBA" id="ARBA00000085"/>
    </source>
</evidence>
<evidence type="ECO:0000259" key="9">
    <source>
        <dbReference type="PROSITE" id="PS50109"/>
    </source>
</evidence>
<dbReference type="SMART" id="SM00387">
    <property type="entry name" value="HATPase_c"/>
    <property type="match status" value="1"/>
</dbReference>
<dbReference type="InterPro" id="IPR009057">
    <property type="entry name" value="Homeodomain-like_sf"/>
</dbReference>
<dbReference type="GO" id="GO:0043565">
    <property type="term" value="F:sequence-specific DNA binding"/>
    <property type="evidence" value="ECO:0007669"/>
    <property type="project" value="InterPro"/>
</dbReference>
<dbReference type="InterPro" id="IPR005467">
    <property type="entry name" value="His_kinase_dom"/>
</dbReference>
<dbReference type="InterPro" id="IPR036890">
    <property type="entry name" value="HATPase_C_sf"/>
</dbReference>
<dbReference type="PANTHER" id="PTHR43547:SF2">
    <property type="entry name" value="HYBRID SIGNAL TRANSDUCTION HISTIDINE KINASE C"/>
    <property type="match status" value="1"/>
</dbReference>
<comment type="caution">
    <text evidence="11">The sequence shown here is derived from an EMBL/GenBank/DDBJ whole genome shotgun (WGS) entry which is preliminary data.</text>
</comment>
<dbReference type="PRINTS" id="PR00344">
    <property type="entry name" value="BCTRLSENSOR"/>
</dbReference>
<dbReference type="Pfam" id="PF12833">
    <property type="entry name" value="HTH_18"/>
    <property type="match status" value="1"/>
</dbReference>
<dbReference type="InterPro" id="IPR018060">
    <property type="entry name" value="HTH_AraC"/>
</dbReference>
<keyword evidence="11" id="KW-0418">Kinase</keyword>
<dbReference type="PROSITE" id="PS01124">
    <property type="entry name" value="HTH_ARAC_FAMILY_2"/>
    <property type="match status" value="1"/>
</dbReference>
<keyword evidence="4" id="KW-0805">Transcription regulation</keyword>
<dbReference type="InterPro" id="IPR011006">
    <property type="entry name" value="CheY-like_superfamily"/>
</dbReference>
<evidence type="ECO:0000259" key="10">
    <source>
        <dbReference type="PROSITE" id="PS50110"/>
    </source>
</evidence>